<proteinExistence type="predicted"/>
<organism evidence="3">
    <name type="scientific">Guillardia theta (strain CCMP2712)</name>
    <name type="common">Cryptophyte</name>
    <dbReference type="NCBI Taxonomy" id="905079"/>
    <lineage>
        <taxon>Eukaryota</taxon>
        <taxon>Cryptophyceae</taxon>
        <taxon>Pyrenomonadales</taxon>
        <taxon>Geminigeraceae</taxon>
        <taxon>Guillardia</taxon>
    </lineage>
</organism>
<dbReference type="SUPFAM" id="SSF117281">
    <property type="entry name" value="Kelch motif"/>
    <property type="match status" value="1"/>
</dbReference>
<keyword evidence="2" id="KW-0677">Repeat</keyword>
<name>L1J575_GUITC</name>
<evidence type="ECO:0000256" key="1">
    <source>
        <dbReference type="ARBA" id="ARBA00022441"/>
    </source>
</evidence>
<dbReference type="Gene3D" id="2.120.10.80">
    <property type="entry name" value="Kelch-type beta propeller"/>
    <property type="match status" value="1"/>
</dbReference>
<dbReference type="OrthoDB" id="10251809at2759"/>
<dbReference type="EMBL" id="JH993011">
    <property type="protein sequence ID" value="EKX43235.1"/>
    <property type="molecule type" value="Genomic_DNA"/>
</dbReference>
<reference evidence="4" key="3">
    <citation type="submission" date="2015-06" db="UniProtKB">
        <authorList>
            <consortium name="EnsemblProtists"/>
        </authorList>
    </citation>
    <scope>IDENTIFICATION</scope>
</reference>
<dbReference type="GeneID" id="17300011"/>
<keyword evidence="1" id="KW-0880">Kelch repeat</keyword>
<evidence type="ECO:0000313" key="3">
    <source>
        <dbReference type="EMBL" id="EKX43235.1"/>
    </source>
</evidence>
<dbReference type="Pfam" id="PF24681">
    <property type="entry name" value="Kelch_KLHDC2_KLHL20_DRC7"/>
    <property type="match status" value="1"/>
</dbReference>
<dbReference type="HOGENOM" id="CLU_1009894_0_0_1"/>
<dbReference type="STRING" id="905079.L1J575"/>
<keyword evidence="5" id="KW-1185">Reference proteome</keyword>
<accession>L1J575</accession>
<dbReference type="AlphaFoldDB" id="L1J575"/>
<evidence type="ECO:0000313" key="5">
    <source>
        <dbReference type="Proteomes" id="UP000011087"/>
    </source>
</evidence>
<dbReference type="KEGG" id="gtt:GUITHDRAFT_110652"/>
<dbReference type="EnsemblProtists" id="EKX43235">
    <property type="protein sequence ID" value="EKX43235"/>
    <property type="gene ID" value="GUITHDRAFT_110652"/>
</dbReference>
<dbReference type="PANTHER" id="PTHR46093">
    <property type="entry name" value="ACYL-COA-BINDING DOMAIN-CONTAINING PROTEIN 5"/>
    <property type="match status" value="1"/>
</dbReference>
<dbReference type="Proteomes" id="UP000011087">
    <property type="component" value="Unassembled WGS sequence"/>
</dbReference>
<dbReference type="InterPro" id="IPR015915">
    <property type="entry name" value="Kelch-typ_b-propeller"/>
</dbReference>
<reference evidence="3 5" key="1">
    <citation type="journal article" date="2012" name="Nature">
        <title>Algal genomes reveal evolutionary mosaicism and the fate of nucleomorphs.</title>
        <authorList>
            <consortium name="DOE Joint Genome Institute"/>
            <person name="Curtis B.A."/>
            <person name="Tanifuji G."/>
            <person name="Burki F."/>
            <person name="Gruber A."/>
            <person name="Irimia M."/>
            <person name="Maruyama S."/>
            <person name="Arias M.C."/>
            <person name="Ball S.G."/>
            <person name="Gile G.H."/>
            <person name="Hirakawa Y."/>
            <person name="Hopkins J.F."/>
            <person name="Kuo A."/>
            <person name="Rensing S.A."/>
            <person name="Schmutz J."/>
            <person name="Symeonidi A."/>
            <person name="Elias M."/>
            <person name="Eveleigh R.J."/>
            <person name="Herman E.K."/>
            <person name="Klute M.J."/>
            <person name="Nakayama T."/>
            <person name="Obornik M."/>
            <person name="Reyes-Prieto A."/>
            <person name="Armbrust E.V."/>
            <person name="Aves S.J."/>
            <person name="Beiko R.G."/>
            <person name="Coutinho P."/>
            <person name="Dacks J.B."/>
            <person name="Durnford D.G."/>
            <person name="Fast N.M."/>
            <person name="Green B.R."/>
            <person name="Grisdale C.J."/>
            <person name="Hempel F."/>
            <person name="Henrissat B."/>
            <person name="Hoppner M.P."/>
            <person name="Ishida K."/>
            <person name="Kim E."/>
            <person name="Koreny L."/>
            <person name="Kroth P.G."/>
            <person name="Liu Y."/>
            <person name="Malik S.B."/>
            <person name="Maier U.G."/>
            <person name="McRose D."/>
            <person name="Mock T."/>
            <person name="Neilson J.A."/>
            <person name="Onodera N.T."/>
            <person name="Poole A.M."/>
            <person name="Pritham E.J."/>
            <person name="Richards T.A."/>
            <person name="Rocap G."/>
            <person name="Roy S.W."/>
            <person name="Sarai C."/>
            <person name="Schaack S."/>
            <person name="Shirato S."/>
            <person name="Slamovits C.H."/>
            <person name="Spencer D.F."/>
            <person name="Suzuki S."/>
            <person name="Worden A.Z."/>
            <person name="Zauner S."/>
            <person name="Barry K."/>
            <person name="Bell C."/>
            <person name="Bharti A.K."/>
            <person name="Crow J.A."/>
            <person name="Grimwood J."/>
            <person name="Kramer R."/>
            <person name="Lindquist E."/>
            <person name="Lucas S."/>
            <person name="Salamov A."/>
            <person name="McFadden G.I."/>
            <person name="Lane C.E."/>
            <person name="Keeling P.J."/>
            <person name="Gray M.W."/>
            <person name="Grigoriev I.V."/>
            <person name="Archibald J.M."/>
        </authorList>
    </citation>
    <scope>NUCLEOTIDE SEQUENCE</scope>
    <source>
        <strain evidence="3 5">CCMP2712</strain>
    </source>
</reference>
<reference evidence="5" key="2">
    <citation type="submission" date="2012-11" db="EMBL/GenBank/DDBJ databases">
        <authorList>
            <person name="Kuo A."/>
            <person name="Curtis B.A."/>
            <person name="Tanifuji G."/>
            <person name="Burki F."/>
            <person name="Gruber A."/>
            <person name="Irimia M."/>
            <person name="Maruyama S."/>
            <person name="Arias M.C."/>
            <person name="Ball S.G."/>
            <person name="Gile G.H."/>
            <person name="Hirakawa Y."/>
            <person name="Hopkins J.F."/>
            <person name="Rensing S.A."/>
            <person name="Schmutz J."/>
            <person name="Symeonidi A."/>
            <person name="Elias M."/>
            <person name="Eveleigh R.J."/>
            <person name="Herman E.K."/>
            <person name="Klute M.J."/>
            <person name="Nakayama T."/>
            <person name="Obornik M."/>
            <person name="Reyes-Prieto A."/>
            <person name="Armbrust E.V."/>
            <person name="Aves S.J."/>
            <person name="Beiko R.G."/>
            <person name="Coutinho P."/>
            <person name="Dacks J.B."/>
            <person name="Durnford D.G."/>
            <person name="Fast N.M."/>
            <person name="Green B.R."/>
            <person name="Grisdale C."/>
            <person name="Hempe F."/>
            <person name="Henrissat B."/>
            <person name="Hoppner M.P."/>
            <person name="Ishida K.-I."/>
            <person name="Kim E."/>
            <person name="Koreny L."/>
            <person name="Kroth P.G."/>
            <person name="Liu Y."/>
            <person name="Malik S.-B."/>
            <person name="Maier U.G."/>
            <person name="McRose D."/>
            <person name="Mock T."/>
            <person name="Neilson J.A."/>
            <person name="Onodera N.T."/>
            <person name="Poole A.M."/>
            <person name="Pritham E.J."/>
            <person name="Richards T.A."/>
            <person name="Rocap G."/>
            <person name="Roy S.W."/>
            <person name="Sarai C."/>
            <person name="Schaack S."/>
            <person name="Shirato S."/>
            <person name="Slamovits C.H."/>
            <person name="Spencer D.F."/>
            <person name="Suzuki S."/>
            <person name="Worden A.Z."/>
            <person name="Zauner S."/>
            <person name="Barry K."/>
            <person name="Bell C."/>
            <person name="Bharti A.K."/>
            <person name="Crow J.A."/>
            <person name="Grimwood J."/>
            <person name="Kramer R."/>
            <person name="Lindquist E."/>
            <person name="Lucas S."/>
            <person name="Salamov A."/>
            <person name="McFadden G.I."/>
            <person name="Lane C.E."/>
            <person name="Keeling P.J."/>
            <person name="Gray M.W."/>
            <person name="Grigoriev I.V."/>
            <person name="Archibald J.M."/>
        </authorList>
    </citation>
    <scope>NUCLEOTIDE SEQUENCE</scope>
    <source>
        <strain evidence="5">CCMP2712</strain>
    </source>
</reference>
<sequence>MVEKDLLVIHGGENDDVAMSDTWAGKISEEAVSWTRIAKSRELHARQGHVAAAHEGKCFIFGGVDMMKTFDELHVLDLRSSEEWMTPRTSGRRPTARGNHGLAVREDMLYVYGGFDGIQHLNDMYMLDLRSMTWQLLLPHAADRQPYPLSQHVLLPWDDKLISFGGMSSANHESDAPVSAIDFFSCSDHSPSILVVGGWTADHPHPEIASEAFWYSLEDKSLTSSTWSKGTDKEVFSRVGMSLNSFGRGREDECFMFGGWDGFFNRYNDLYRVNRE</sequence>
<evidence type="ECO:0000313" key="4">
    <source>
        <dbReference type="EnsemblProtists" id="EKX43235"/>
    </source>
</evidence>
<evidence type="ECO:0000256" key="2">
    <source>
        <dbReference type="ARBA" id="ARBA00022737"/>
    </source>
</evidence>
<protein>
    <submittedName>
        <fullName evidence="3 4">Uncharacterized protein</fullName>
    </submittedName>
</protein>
<gene>
    <name evidence="3" type="ORF">GUITHDRAFT_110652</name>
</gene>
<dbReference type="PANTHER" id="PTHR46093:SF18">
    <property type="entry name" value="FIBRONECTIN TYPE-III DOMAIN-CONTAINING PROTEIN"/>
    <property type="match status" value="1"/>
</dbReference>
<dbReference type="eggNOG" id="KOG0379">
    <property type="taxonomic scope" value="Eukaryota"/>
</dbReference>
<dbReference type="PaxDb" id="55529-EKX43235"/>
<dbReference type="RefSeq" id="XP_005830215.1">
    <property type="nucleotide sequence ID" value="XM_005830158.1"/>
</dbReference>